<keyword evidence="3 5" id="KW-1133">Transmembrane helix</keyword>
<feature type="transmembrane region" description="Helical" evidence="5">
    <location>
        <begin position="290"/>
        <end position="313"/>
    </location>
</feature>
<feature type="transmembrane region" description="Helical" evidence="5">
    <location>
        <begin position="165"/>
        <end position="183"/>
    </location>
</feature>
<evidence type="ECO:0000313" key="8">
    <source>
        <dbReference type="Proteomes" id="UP000410492"/>
    </source>
</evidence>
<sequence>MPKTSRLKYSPVNNPDGNENVDVDFQPLKREFFSSSCLWSSLFTGILIGIYYIPSIGLTFYQRWLYQTFRFPLITVLIHMIVKYVLAMILRKIISKKQAKPRIQLGWKEYVLSVSPTGVFSGMDIGFSNWGLELISISLYTMTKSTTIIFILLFSLLFKLERKSWNLIVIVVMITIGLILFTYKSTQFNLLGFVLLLLASMSSGIRWTCIQLLLQKSKMGMRNPLDMIYYMQPWMIISVLPFAIWIEGGDAIRNCQLLGFSHTSTFLRLSSKVLLGAFIAFFMEFSEVTVVTYTSSLTLGIAGIFKEIFQLVLSVEYAGDQMSPLNVVGLCVCLGGISCHVVHKMRSEAMKSSTAVKAVAHRHSDYELDLEPDDLRDQLINGRLECEPISDDEDARSETEVLFDILNRRDR</sequence>
<name>A0A653BXM5_CALMS</name>
<reference evidence="7 8" key="1">
    <citation type="submission" date="2019-01" db="EMBL/GenBank/DDBJ databases">
        <authorList>
            <person name="Sayadi A."/>
        </authorList>
    </citation>
    <scope>NUCLEOTIDE SEQUENCE [LARGE SCALE GENOMIC DNA]</scope>
</reference>
<dbReference type="Pfam" id="PF03151">
    <property type="entry name" value="TPT"/>
    <property type="match status" value="1"/>
</dbReference>
<dbReference type="EMBL" id="CAACVG010006532">
    <property type="protein sequence ID" value="VEN40395.1"/>
    <property type="molecule type" value="Genomic_DNA"/>
</dbReference>
<dbReference type="PANTHER" id="PTHR11132">
    <property type="entry name" value="SOLUTE CARRIER FAMILY 35"/>
    <property type="match status" value="1"/>
</dbReference>
<dbReference type="Proteomes" id="UP000410492">
    <property type="component" value="Unassembled WGS sequence"/>
</dbReference>
<dbReference type="AlphaFoldDB" id="A0A653BXM5"/>
<dbReference type="GO" id="GO:0016020">
    <property type="term" value="C:membrane"/>
    <property type="evidence" value="ECO:0007669"/>
    <property type="project" value="UniProtKB-SubCell"/>
</dbReference>
<evidence type="ECO:0000256" key="5">
    <source>
        <dbReference type="SAM" id="Phobius"/>
    </source>
</evidence>
<dbReference type="InterPro" id="IPR050186">
    <property type="entry name" value="TPT_transporter"/>
</dbReference>
<feature type="transmembrane region" description="Helical" evidence="5">
    <location>
        <begin position="73"/>
        <end position="90"/>
    </location>
</feature>
<organism evidence="7 8">
    <name type="scientific">Callosobruchus maculatus</name>
    <name type="common">Southern cowpea weevil</name>
    <name type="synonym">Pulse bruchid</name>
    <dbReference type="NCBI Taxonomy" id="64391"/>
    <lineage>
        <taxon>Eukaryota</taxon>
        <taxon>Metazoa</taxon>
        <taxon>Ecdysozoa</taxon>
        <taxon>Arthropoda</taxon>
        <taxon>Hexapoda</taxon>
        <taxon>Insecta</taxon>
        <taxon>Pterygota</taxon>
        <taxon>Neoptera</taxon>
        <taxon>Endopterygota</taxon>
        <taxon>Coleoptera</taxon>
        <taxon>Polyphaga</taxon>
        <taxon>Cucujiformia</taxon>
        <taxon>Chrysomeloidea</taxon>
        <taxon>Chrysomelidae</taxon>
        <taxon>Bruchinae</taxon>
        <taxon>Bruchini</taxon>
        <taxon>Callosobruchus</taxon>
    </lineage>
</organism>
<comment type="subcellular location">
    <subcellularLocation>
        <location evidence="1">Membrane</location>
        <topology evidence="1">Multi-pass membrane protein</topology>
    </subcellularLocation>
</comment>
<feature type="transmembrane region" description="Helical" evidence="5">
    <location>
        <begin position="189"/>
        <end position="207"/>
    </location>
</feature>
<feature type="transmembrane region" description="Helical" evidence="5">
    <location>
        <begin position="110"/>
        <end position="131"/>
    </location>
</feature>
<evidence type="ECO:0000313" key="7">
    <source>
        <dbReference type="EMBL" id="VEN40395.1"/>
    </source>
</evidence>
<evidence type="ECO:0000256" key="3">
    <source>
        <dbReference type="ARBA" id="ARBA00022989"/>
    </source>
</evidence>
<evidence type="ECO:0000256" key="1">
    <source>
        <dbReference type="ARBA" id="ARBA00004141"/>
    </source>
</evidence>
<feature type="transmembrane region" description="Helical" evidence="5">
    <location>
        <begin position="137"/>
        <end position="158"/>
    </location>
</feature>
<feature type="transmembrane region" description="Helical" evidence="5">
    <location>
        <begin position="266"/>
        <end position="283"/>
    </location>
</feature>
<evidence type="ECO:0000256" key="2">
    <source>
        <dbReference type="ARBA" id="ARBA00022692"/>
    </source>
</evidence>
<dbReference type="InterPro" id="IPR004853">
    <property type="entry name" value="Sugar_P_trans_dom"/>
</dbReference>
<evidence type="ECO:0000256" key="4">
    <source>
        <dbReference type="ARBA" id="ARBA00023136"/>
    </source>
</evidence>
<feature type="domain" description="Sugar phosphate transporter" evidence="6">
    <location>
        <begin position="44"/>
        <end position="338"/>
    </location>
</feature>
<gene>
    <name evidence="7" type="ORF">CALMAC_LOCUS4571</name>
</gene>
<keyword evidence="2 5" id="KW-0812">Transmembrane</keyword>
<accession>A0A653BXM5</accession>
<dbReference type="OrthoDB" id="18894at2759"/>
<feature type="transmembrane region" description="Helical" evidence="5">
    <location>
        <begin position="228"/>
        <end position="246"/>
    </location>
</feature>
<keyword evidence="8" id="KW-1185">Reference proteome</keyword>
<feature type="transmembrane region" description="Helical" evidence="5">
    <location>
        <begin position="325"/>
        <end position="343"/>
    </location>
</feature>
<evidence type="ECO:0000259" key="6">
    <source>
        <dbReference type="Pfam" id="PF03151"/>
    </source>
</evidence>
<proteinExistence type="predicted"/>
<keyword evidence="4 5" id="KW-0472">Membrane</keyword>
<protein>
    <recommendedName>
        <fullName evidence="6">Sugar phosphate transporter domain-containing protein</fullName>
    </recommendedName>
</protein>
<feature type="transmembrane region" description="Helical" evidence="5">
    <location>
        <begin position="32"/>
        <end position="53"/>
    </location>
</feature>